<evidence type="ECO:0000313" key="4">
    <source>
        <dbReference type="Proteomes" id="UP000008312"/>
    </source>
</evidence>
<feature type="transmembrane region" description="Helical" evidence="2">
    <location>
        <begin position="17"/>
        <end position="35"/>
    </location>
</feature>
<dbReference type="InParanoid" id="D8LVT1"/>
<reference evidence="3" key="1">
    <citation type="submission" date="2010-02" db="EMBL/GenBank/DDBJ databases">
        <title>Sequencing and annotation of the Blastocystis hominis genome.</title>
        <authorList>
            <person name="Wincker P."/>
        </authorList>
    </citation>
    <scope>NUCLEOTIDE SEQUENCE</scope>
    <source>
        <strain evidence="3">Singapore isolate B</strain>
    </source>
</reference>
<feature type="transmembrane region" description="Helical" evidence="2">
    <location>
        <begin position="42"/>
        <end position="63"/>
    </location>
</feature>
<gene>
    <name evidence="3" type="ORF">GSBLH_T00000328001</name>
</gene>
<dbReference type="RefSeq" id="XP_012893968.1">
    <property type="nucleotide sequence ID" value="XM_013038514.1"/>
</dbReference>
<proteinExistence type="predicted"/>
<evidence type="ECO:0008006" key="5">
    <source>
        <dbReference type="Google" id="ProtNLM"/>
    </source>
</evidence>
<keyword evidence="2" id="KW-0812">Transmembrane</keyword>
<keyword evidence="2" id="KW-1133">Transmembrane helix</keyword>
<keyword evidence="4" id="KW-1185">Reference proteome</keyword>
<dbReference type="Proteomes" id="UP000008312">
    <property type="component" value="Unassembled WGS sequence"/>
</dbReference>
<organism evidence="3">
    <name type="scientific">Blastocystis hominis</name>
    <dbReference type="NCBI Taxonomy" id="12968"/>
    <lineage>
        <taxon>Eukaryota</taxon>
        <taxon>Sar</taxon>
        <taxon>Stramenopiles</taxon>
        <taxon>Bigyra</taxon>
        <taxon>Opalozoa</taxon>
        <taxon>Opalinata</taxon>
        <taxon>Blastocystidae</taxon>
        <taxon>Blastocystis</taxon>
    </lineage>
</organism>
<dbReference type="EMBL" id="FN668638">
    <property type="protein sequence ID" value="CBK19920.2"/>
    <property type="molecule type" value="Genomic_DNA"/>
</dbReference>
<dbReference type="InterPro" id="IPR008506">
    <property type="entry name" value="SND2/TMEM208"/>
</dbReference>
<dbReference type="OrthoDB" id="276296at2759"/>
<feature type="region of interest" description="Disordered" evidence="1">
    <location>
        <begin position="72"/>
        <end position="93"/>
    </location>
</feature>
<evidence type="ECO:0000313" key="3">
    <source>
        <dbReference type="EMBL" id="CBK19920.2"/>
    </source>
</evidence>
<name>D8LVT1_BLAHO</name>
<dbReference type="AlphaFoldDB" id="D8LVT1"/>
<protein>
    <recommendedName>
        <fullName evidence="5">Transmembrane protein 208</fullName>
    </recommendedName>
</protein>
<sequence length="93" mass="11156">MIMENCKTMVFTEAIEGYFGDMFIISCVISFFIAYSRKWMWVYIFIPIYFGYLGIRLLLNWVFTPDESPEKLEEMKSNRQKKREAKMAKQKAN</sequence>
<dbReference type="GeneID" id="24917640"/>
<dbReference type="Pfam" id="PF05620">
    <property type="entry name" value="TMEM208_SND2"/>
    <property type="match status" value="1"/>
</dbReference>
<keyword evidence="2" id="KW-0472">Membrane</keyword>
<accession>D8LVT1</accession>
<evidence type="ECO:0000256" key="2">
    <source>
        <dbReference type="SAM" id="Phobius"/>
    </source>
</evidence>
<feature type="compositionally biased region" description="Basic residues" evidence="1">
    <location>
        <begin position="78"/>
        <end position="93"/>
    </location>
</feature>
<evidence type="ECO:0000256" key="1">
    <source>
        <dbReference type="SAM" id="MobiDB-lite"/>
    </source>
</evidence>